<proteinExistence type="inferred from homology"/>
<gene>
    <name evidence="7" type="ORF">BUALT_Bualt06G0014000</name>
</gene>
<evidence type="ECO:0000256" key="1">
    <source>
        <dbReference type="ARBA" id="ARBA00004167"/>
    </source>
</evidence>
<dbReference type="Proteomes" id="UP000826271">
    <property type="component" value="Unassembled WGS sequence"/>
</dbReference>
<dbReference type="InterPro" id="IPR036396">
    <property type="entry name" value="Cyt_P450_sf"/>
</dbReference>
<dbReference type="InterPro" id="IPR001128">
    <property type="entry name" value="Cyt_P450"/>
</dbReference>
<keyword evidence="8" id="KW-1185">Reference proteome</keyword>
<evidence type="ECO:0000313" key="8">
    <source>
        <dbReference type="Proteomes" id="UP000826271"/>
    </source>
</evidence>
<comment type="similarity">
    <text evidence="2">Belongs to the cytochrome P450 family.</text>
</comment>
<dbReference type="PANTHER" id="PTHR47955:SF8">
    <property type="entry name" value="CYTOCHROME P450 71D11-LIKE"/>
    <property type="match status" value="1"/>
</dbReference>
<name>A0AAV6XML8_9LAMI</name>
<keyword evidence="6" id="KW-0408">Iron</keyword>
<protein>
    <recommendedName>
        <fullName evidence="9">Cytochrome P450</fullName>
    </recommendedName>
</protein>
<accession>A0AAV6XML8</accession>
<dbReference type="GO" id="GO:0005506">
    <property type="term" value="F:iron ion binding"/>
    <property type="evidence" value="ECO:0007669"/>
    <property type="project" value="InterPro"/>
</dbReference>
<keyword evidence="5" id="KW-0560">Oxidoreductase</keyword>
<evidence type="ECO:0000313" key="7">
    <source>
        <dbReference type="EMBL" id="KAG8380425.1"/>
    </source>
</evidence>
<dbReference type="PRINTS" id="PR00463">
    <property type="entry name" value="EP450I"/>
</dbReference>
<dbReference type="Gene3D" id="1.10.630.10">
    <property type="entry name" value="Cytochrome P450"/>
    <property type="match status" value="1"/>
</dbReference>
<dbReference type="SUPFAM" id="SSF48264">
    <property type="entry name" value="Cytochrome P450"/>
    <property type="match status" value="1"/>
</dbReference>
<evidence type="ECO:0000256" key="4">
    <source>
        <dbReference type="ARBA" id="ARBA00022723"/>
    </source>
</evidence>
<dbReference type="GO" id="GO:0020037">
    <property type="term" value="F:heme binding"/>
    <property type="evidence" value="ECO:0007669"/>
    <property type="project" value="InterPro"/>
</dbReference>
<dbReference type="PANTHER" id="PTHR47955">
    <property type="entry name" value="CYTOCHROME P450 FAMILY 71 PROTEIN"/>
    <property type="match status" value="1"/>
</dbReference>
<evidence type="ECO:0000256" key="5">
    <source>
        <dbReference type="ARBA" id="ARBA00023002"/>
    </source>
</evidence>
<dbReference type="Pfam" id="PF00067">
    <property type="entry name" value="p450"/>
    <property type="match status" value="1"/>
</dbReference>
<evidence type="ECO:0000256" key="2">
    <source>
        <dbReference type="ARBA" id="ARBA00010617"/>
    </source>
</evidence>
<evidence type="ECO:0000256" key="3">
    <source>
        <dbReference type="ARBA" id="ARBA00022617"/>
    </source>
</evidence>
<comment type="subcellular location">
    <subcellularLocation>
        <location evidence="1">Membrane</location>
        <topology evidence="1">Single-pass membrane protein</topology>
    </subcellularLocation>
</comment>
<reference evidence="7" key="1">
    <citation type="submission" date="2019-10" db="EMBL/GenBank/DDBJ databases">
        <authorList>
            <person name="Zhang R."/>
            <person name="Pan Y."/>
            <person name="Wang J."/>
            <person name="Ma R."/>
            <person name="Yu S."/>
        </authorList>
    </citation>
    <scope>NUCLEOTIDE SEQUENCE</scope>
    <source>
        <strain evidence="7">LA-IB0</strain>
        <tissue evidence="7">Leaf</tissue>
    </source>
</reference>
<evidence type="ECO:0008006" key="9">
    <source>
        <dbReference type="Google" id="ProtNLM"/>
    </source>
</evidence>
<organism evidence="7 8">
    <name type="scientific">Buddleja alternifolia</name>
    <dbReference type="NCBI Taxonomy" id="168488"/>
    <lineage>
        <taxon>Eukaryota</taxon>
        <taxon>Viridiplantae</taxon>
        <taxon>Streptophyta</taxon>
        <taxon>Embryophyta</taxon>
        <taxon>Tracheophyta</taxon>
        <taxon>Spermatophyta</taxon>
        <taxon>Magnoliopsida</taxon>
        <taxon>eudicotyledons</taxon>
        <taxon>Gunneridae</taxon>
        <taxon>Pentapetalae</taxon>
        <taxon>asterids</taxon>
        <taxon>lamiids</taxon>
        <taxon>Lamiales</taxon>
        <taxon>Scrophulariaceae</taxon>
        <taxon>Buddlejeae</taxon>
        <taxon>Buddleja</taxon>
    </lineage>
</organism>
<dbReference type="AlphaFoldDB" id="A0AAV6XML8"/>
<dbReference type="GO" id="GO:0016705">
    <property type="term" value="F:oxidoreductase activity, acting on paired donors, with incorporation or reduction of molecular oxygen"/>
    <property type="evidence" value="ECO:0007669"/>
    <property type="project" value="InterPro"/>
</dbReference>
<dbReference type="GO" id="GO:0016020">
    <property type="term" value="C:membrane"/>
    <property type="evidence" value="ECO:0007669"/>
    <property type="project" value="UniProtKB-SubCell"/>
</dbReference>
<dbReference type="GO" id="GO:0004497">
    <property type="term" value="F:monooxygenase activity"/>
    <property type="evidence" value="ECO:0007669"/>
    <property type="project" value="InterPro"/>
</dbReference>
<dbReference type="EMBL" id="WHWC01000006">
    <property type="protein sequence ID" value="KAG8380425.1"/>
    <property type="molecule type" value="Genomic_DNA"/>
</dbReference>
<comment type="caution">
    <text evidence="7">The sequence shown here is derived from an EMBL/GenBank/DDBJ whole genome shotgun (WGS) entry which is preliminary data.</text>
</comment>
<keyword evidence="3" id="KW-0349">Heme</keyword>
<dbReference type="InterPro" id="IPR002401">
    <property type="entry name" value="Cyt_P450_E_grp-I"/>
</dbReference>
<evidence type="ECO:0000256" key="6">
    <source>
        <dbReference type="ARBA" id="ARBA00023004"/>
    </source>
</evidence>
<sequence length="286" mass="32344">MLQKLRSKTNKPTLNLPPGPFKLPFIGNLHLLAGSNPAHRTLGDLANKYGPLMSLQLGEVNTVVVSSPEAAKPFLKTHDAIFASRPSFLATEISCYGNSDIAFSPYGEYWRQLRKICTLELLSPQRVKSFRPIREEEVLKLCKWIALNEGLPINLTDEVGKTSYDIMVRTTVGKMSNEQTKFLSMIKEGIENFSLFQIDDIFPSKKFIHLMSGSKKRVERLHEKIDWMMGSIIDEGRREKAATTDHDGEKHENLLHVLLKVQDSGPEVPLTTDNIKSVLLYLPIFH</sequence>
<keyword evidence="4" id="KW-0479">Metal-binding</keyword>